<dbReference type="InterPro" id="IPR050549">
    <property type="entry name" value="MFS_Trehalose_Transporter"/>
</dbReference>
<dbReference type="InterPro" id="IPR003663">
    <property type="entry name" value="Sugar/inositol_transpt"/>
</dbReference>
<feature type="region of interest" description="Disordered" evidence="8">
    <location>
        <begin position="565"/>
        <end position="585"/>
    </location>
</feature>
<name>A0A7R9I5Z3_9NEOP</name>
<keyword evidence="5 9" id="KW-0812">Transmembrane</keyword>
<dbReference type="PANTHER" id="PTHR48021:SF33">
    <property type="entry name" value="AT22075P-RELATED"/>
    <property type="match status" value="1"/>
</dbReference>
<keyword evidence="6 9" id="KW-1133">Transmembrane helix</keyword>
<dbReference type="GO" id="GO:0005886">
    <property type="term" value="C:plasma membrane"/>
    <property type="evidence" value="ECO:0007669"/>
    <property type="project" value="UniProtKB-SubCell"/>
</dbReference>
<evidence type="ECO:0000256" key="1">
    <source>
        <dbReference type="ARBA" id="ARBA00004651"/>
    </source>
</evidence>
<feature type="transmembrane region" description="Helical" evidence="9">
    <location>
        <begin position="159"/>
        <end position="177"/>
    </location>
</feature>
<dbReference type="PRINTS" id="PR00171">
    <property type="entry name" value="SUGRTRNSPORT"/>
</dbReference>
<feature type="transmembrane region" description="Helical" evidence="9">
    <location>
        <begin position="271"/>
        <end position="292"/>
    </location>
</feature>
<dbReference type="Pfam" id="PF00083">
    <property type="entry name" value="Sugar_tr"/>
    <property type="match status" value="1"/>
</dbReference>
<evidence type="ECO:0000256" key="8">
    <source>
        <dbReference type="SAM" id="MobiDB-lite"/>
    </source>
</evidence>
<feature type="transmembrane region" description="Helical" evidence="9">
    <location>
        <begin position="189"/>
        <end position="207"/>
    </location>
</feature>
<comment type="subcellular location">
    <subcellularLocation>
        <location evidence="1">Cell membrane</location>
        <topology evidence="1">Multi-pass membrane protein</topology>
    </subcellularLocation>
</comment>
<dbReference type="PANTHER" id="PTHR48021">
    <property type="match status" value="1"/>
</dbReference>
<dbReference type="SUPFAM" id="SSF103473">
    <property type="entry name" value="MFS general substrate transporter"/>
    <property type="match status" value="1"/>
</dbReference>
<organism evidence="11">
    <name type="scientific">Timema bartmani</name>
    <dbReference type="NCBI Taxonomy" id="61472"/>
    <lineage>
        <taxon>Eukaryota</taxon>
        <taxon>Metazoa</taxon>
        <taxon>Ecdysozoa</taxon>
        <taxon>Arthropoda</taxon>
        <taxon>Hexapoda</taxon>
        <taxon>Insecta</taxon>
        <taxon>Pterygota</taxon>
        <taxon>Neoptera</taxon>
        <taxon>Polyneoptera</taxon>
        <taxon>Phasmatodea</taxon>
        <taxon>Timematodea</taxon>
        <taxon>Timematoidea</taxon>
        <taxon>Timematidae</taxon>
        <taxon>Timema</taxon>
    </lineage>
</organism>
<dbReference type="PROSITE" id="PS50850">
    <property type="entry name" value="MFS"/>
    <property type="match status" value="1"/>
</dbReference>
<dbReference type="InterPro" id="IPR005828">
    <property type="entry name" value="MFS_sugar_transport-like"/>
</dbReference>
<feature type="transmembrane region" description="Helical" evidence="9">
    <location>
        <begin position="460"/>
        <end position="484"/>
    </location>
</feature>
<feature type="compositionally biased region" description="Basic and acidic residues" evidence="8">
    <location>
        <begin position="565"/>
        <end position="574"/>
    </location>
</feature>
<evidence type="ECO:0000256" key="3">
    <source>
        <dbReference type="ARBA" id="ARBA00022475"/>
    </source>
</evidence>
<feature type="compositionally biased region" description="Polar residues" evidence="8">
    <location>
        <begin position="11"/>
        <end position="21"/>
    </location>
</feature>
<accession>A0A7R9I5Z3</accession>
<dbReference type="EMBL" id="OD568314">
    <property type="protein sequence ID" value="CAD7446812.1"/>
    <property type="molecule type" value="Genomic_DNA"/>
</dbReference>
<dbReference type="InterPro" id="IPR036259">
    <property type="entry name" value="MFS_trans_sf"/>
</dbReference>
<sequence length="585" mass="62919">MTVIKEEEGQDSPNAHKSVGLPTTTSAAKFRQYLASIIGASVLDVDSFRSNLLPGVSLNYARKLVRRQCGSAINIVKFCPVILSLSGASVHPTEIRTPISPSSAVELNTTSALANYATAAVNLSSLCYGSIMAWPSPTLPLLMTDATPLGSGPMSEEEASWVGSLICLGALITTPLYGILQDRWGRKMAGYLVATLYVISWVLILLADNTALILVSRFIAGTGSSGTLVLCSSYVSEMAQDDIRGTLGSFLLFSINAGILFTYVLGSYVPYTALNLAGLALPLFFAASFFFLPESPVFLISKDRRQDALQSLRWFRVGISDQVIEEEFQKISERNKESSPSGDGKKVSFGEIFSSPATKKGFIISVFLCANQQFSGIFAILSFTVNIFQESGSSMSANLATIFVGAVQFLGSYFGTLLIDRVGRRILMIASNGVVSTSLGILSGYFFLKQLGINMARYGWVPVACLCGHIFFYAVGLGPVPYVVVSEIMAPRVQSLAITVSVCTIWGLAFLLTKTFVNIQGLLGVHGVYGMFSTACTIGTLFATYYMVETKNKSLEVILKELGGNEKKQGKDSESSNSEEDTTAV</sequence>
<feature type="transmembrane region" description="Helical" evidence="9">
    <location>
        <begin position="247"/>
        <end position="265"/>
    </location>
</feature>
<evidence type="ECO:0000256" key="9">
    <source>
        <dbReference type="SAM" id="Phobius"/>
    </source>
</evidence>
<gene>
    <name evidence="11" type="ORF">TBIB3V08_LOCUS9135</name>
</gene>
<dbReference type="GO" id="GO:0022857">
    <property type="term" value="F:transmembrane transporter activity"/>
    <property type="evidence" value="ECO:0007669"/>
    <property type="project" value="InterPro"/>
</dbReference>
<evidence type="ECO:0000313" key="11">
    <source>
        <dbReference type="EMBL" id="CAD7446812.1"/>
    </source>
</evidence>
<feature type="transmembrane region" description="Helical" evidence="9">
    <location>
        <begin position="213"/>
        <end position="235"/>
    </location>
</feature>
<evidence type="ECO:0000259" key="10">
    <source>
        <dbReference type="PROSITE" id="PS50850"/>
    </source>
</evidence>
<evidence type="ECO:0000256" key="6">
    <source>
        <dbReference type="ARBA" id="ARBA00022989"/>
    </source>
</evidence>
<feature type="transmembrane region" description="Helical" evidence="9">
    <location>
        <begin position="426"/>
        <end position="448"/>
    </location>
</feature>
<protein>
    <recommendedName>
        <fullName evidence="10">Major facilitator superfamily (MFS) profile domain-containing protein</fullName>
    </recommendedName>
</protein>
<feature type="domain" description="Major facilitator superfamily (MFS) profile" evidence="10">
    <location>
        <begin position="113"/>
        <end position="551"/>
    </location>
</feature>
<feature type="transmembrane region" description="Helical" evidence="9">
    <location>
        <begin position="397"/>
        <end position="419"/>
    </location>
</feature>
<keyword evidence="2" id="KW-0813">Transport</keyword>
<keyword evidence="3" id="KW-1003">Cell membrane</keyword>
<proteinExistence type="predicted"/>
<feature type="region of interest" description="Disordered" evidence="8">
    <location>
        <begin position="1"/>
        <end position="21"/>
    </location>
</feature>
<keyword evidence="7 9" id="KW-0472">Membrane</keyword>
<dbReference type="InterPro" id="IPR020846">
    <property type="entry name" value="MFS_dom"/>
</dbReference>
<evidence type="ECO:0000256" key="4">
    <source>
        <dbReference type="ARBA" id="ARBA00022597"/>
    </source>
</evidence>
<reference evidence="11" key="1">
    <citation type="submission" date="2020-11" db="EMBL/GenBank/DDBJ databases">
        <authorList>
            <person name="Tran Van P."/>
        </authorList>
    </citation>
    <scope>NUCLEOTIDE SEQUENCE</scope>
</reference>
<evidence type="ECO:0000256" key="5">
    <source>
        <dbReference type="ARBA" id="ARBA00022692"/>
    </source>
</evidence>
<keyword evidence="4" id="KW-0762">Sugar transport</keyword>
<feature type="transmembrane region" description="Helical" evidence="9">
    <location>
        <begin position="496"/>
        <end position="517"/>
    </location>
</feature>
<evidence type="ECO:0000256" key="7">
    <source>
        <dbReference type="ARBA" id="ARBA00023136"/>
    </source>
</evidence>
<dbReference type="Gene3D" id="1.20.1250.20">
    <property type="entry name" value="MFS general substrate transporter like domains"/>
    <property type="match status" value="1"/>
</dbReference>
<feature type="transmembrane region" description="Helical" evidence="9">
    <location>
        <begin position="113"/>
        <end position="134"/>
    </location>
</feature>
<dbReference type="FunFam" id="1.20.1250.20:FF:000218">
    <property type="entry name" value="facilitated trehalose transporter Tret1"/>
    <property type="match status" value="1"/>
</dbReference>
<dbReference type="AlphaFoldDB" id="A0A7R9I5Z3"/>
<feature type="transmembrane region" description="Helical" evidence="9">
    <location>
        <begin position="362"/>
        <end position="385"/>
    </location>
</feature>
<evidence type="ECO:0000256" key="2">
    <source>
        <dbReference type="ARBA" id="ARBA00022448"/>
    </source>
</evidence>
<feature type="transmembrane region" description="Helical" evidence="9">
    <location>
        <begin position="529"/>
        <end position="548"/>
    </location>
</feature>